<feature type="region of interest" description="Disordered" evidence="4">
    <location>
        <begin position="420"/>
        <end position="474"/>
    </location>
</feature>
<dbReference type="Pfam" id="PF22705">
    <property type="entry name" value="C2-set_3"/>
    <property type="match status" value="1"/>
</dbReference>
<evidence type="ECO:0000259" key="6">
    <source>
        <dbReference type="PROSITE" id="PS50835"/>
    </source>
</evidence>
<keyword evidence="2 5" id="KW-0472">Membrane</keyword>
<accession>A0ABU7DTN6</accession>
<evidence type="ECO:0000256" key="3">
    <source>
        <dbReference type="ARBA" id="ARBA00023319"/>
    </source>
</evidence>
<dbReference type="InterPro" id="IPR007110">
    <property type="entry name" value="Ig-like_dom"/>
</dbReference>
<dbReference type="PROSITE" id="PS50835">
    <property type="entry name" value="IG_LIKE"/>
    <property type="match status" value="1"/>
</dbReference>
<evidence type="ECO:0000313" key="8">
    <source>
        <dbReference type="Proteomes" id="UP001352852"/>
    </source>
</evidence>
<feature type="domain" description="Ig-like" evidence="6">
    <location>
        <begin position="95"/>
        <end position="176"/>
    </location>
</feature>
<feature type="transmembrane region" description="Helical" evidence="5">
    <location>
        <begin position="300"/>
        <end position="321"/>
    </location>
</feature>
<keyword evidence="3" id="KW-0393">Immunoglobulin domain</keyword>
<feature type="region of interest" description="Disordered" evidence="4">
    <location>
        <begin position="354"/>
        <end position="390"/>
    </location>
</feature>
<protein>
    <recommendedName>
        <fullName evidence="6">Ig-like domain-containing protein</fullName>
    </recommendedName>
</protein>
<evidence type="ECO:0000313" key="7">
    <source>
        <dbReference type="EMBL" id="MED6278432.1"/>
    </source>
</evidence>
<feature type="compositionally biased region" description="Basic and acidic residues" evidence="4">
    <location>
        <begin position="354"/>
        <end position="369"/>
    </location>
</feature>
<evidence type="ECO:0000256" key="4">
    <source>
        <dbReference type="SAM" id="MobiDB-lite"/>
    </source>
</evidence>
<dbReference type="EMBL" id="JAHUTJ010035319">
    <property type="protein sequence ID" value="MED6278432.1"/>
    <property type="molecule type" value="Genomic_DNA"/>
</dbReference>
<reference evidence="7 8" key="1">
    <citation type="submission" date="2021-06" db="EMBL/GenBank/DDBJ databases">
        <authorList>
            <person name="Palmer J.M."/>
        </authorList>
    </citation>
    <scope>NUCLEOTIDE SEQUENCE [LARGE SCALE GENOMIC DNA]</scope>
    <source>
        <strain evidence="7 8">CL_MEX2019</strain>
        <tissue evidence="7">Muscle</tissue>
    </source>
</reference>
<name>A0ABU7DTN6_9TELE</name>
<comment type="subcellular location">
    <subcellularLocation>
        <location evidence="1">Membrane</location>
    </subcellularLocation>
</comment>
<dbReference type="InterPro" id="IPR053896">
    <property type="entry name" value="BTN3A2-like_Ig-C"/>
</dbReference>
<evidence type="ECO:0000256" key="2">
    <source>
        <dbReference type="ARBA" id="ARBA00023136"/>
    </source>
</evidence>
<dbReference type="InterPro" id="IPR036179">
    <property type="entry name" value="Ig-like_dom_sf"/>
</dbReference>
<evidence type="ECO:0000256" key="5">
    <source>
        <dbReference type="SAM" id="Phobius"/>
    </source>
</evidence>
<dbReference type="Gene3D" id="2.60.40.10">
    <property type="entry name" value="Immunoglobulins"/>
    <property type="match status" value="2"/>
</dbReference>
<sequence length="474" mass="53029">MTSRDLPVFGWQPDAALHYAAWTDRLSLQDRVARQEIMKVLQVFRRIVCVFLDFMFKGASICSWAASAQLLFLVALLSGLISADILPQTITAYVNETVTLPCSIPVDEELPTVEWSKEGLSQNITILYRDGCETFGMKNSAFRYRTNLVLDKLKDGNISQIIYNLRLSDRGRYQCRTLRGRQWQVHAMLELKVVAVSEPKLAVVPTTGGDGVTLECKAVCWFPEPEVTFQDDEGKEIKANNPTRVSHSTECLTVTRTANVQTPINRVICRVHETDLNQTRKTEIYIPDHWMRSCAHTATIPGVIIVLLTSFILFGICFFILKKSCVRSQNCLSRSGDLDEDDLEKLSSVISKEDEKIQNSSVDKERLKSEQNGTLQQDQHAHDSSTSLNGTEQVTQYSSYNSSTGSATSKMKYSGPVVSRQDEALSPHIPKSTSSTFKGPNLLAAPSFHRSLSYRSNASEDSESLLEKPCSHNN</sequence>
<dbReference type="InterPro" id="IPR013106">
    <property type="entry name" value="Ig_V-set"/>
</dbReference>
<dbReference type="PANTHER" id="PTHR24100">
    <property type="entry name" value="BUTYROPHILIN"/>
    <property type="match status" value="1"/>
</dbReference>
<keyword evidence="5" id="KW-0812">Transmembrane</keyword>
<dbReference type="InterPro" id="IPR013783">
    <property type="entry name" value="Ig-like_fold"/>
</dbReference>
<feature type="compositionally biased region" description="Basic and acidic residues" evidence="4">
    <location>
        <begin position="465"/>
        <end position="474"/>
    </location>
</feature>
<keyword evidence="8" id="KW-1185">Reference proteome</keyword>
<evidence type="ECO:0000256" key="1">
    <source>
        <dbReference type="ARBA" id="ARBA00004370"/>
    </source>
</evidence>
<dbReference type="Pfam" id="PF07686">
    <property type="entry name" value="V-set"/>
    <property type="match status" value="1"/>
</dbReference>
<dbReference type="SUPFAM" id="SSF48726">
    <property type="entry name" value="Immunoglobulin"/>
    <property type="match status" value="2"/>
</dbReference>
<keyword evidence="5" id="KW-1133">Transmembrane helix</keyword>
<dbReference type="Proteomes" id="UP001352852">
    <property type="component" value="Unassembled WGS sequence"/>
</dbReference>
<feature type="compositionally biased region" description="Polar residues" evidence="4">
    <location>
        <begin position="370"/>
        <end position="390"/>
    </location>
</feature>
<comment type="caution">
    <text evidence="7">The sequence shown here is derived from an EMBL/GenBank/DDBJ whole genome shotgun (WGS) entry which is preliminary data.</text>
</comment>
<gene>
    <name evidence="7" type="ORF">CHARACLAT_023660</name>
</gene>
<dbReference type="SMART" id="SM00409">
    <property type="entry name" value="IG"/>
    <property type="match status" value="1"/>
</dbReference>
<dbReference type="InterPro" id="IPR003599">
    <property type="entry name" value="Ig_sub"/>
</dbReference>
<dbReference type="PANTHER" id="PTHR24100:SF151">
    <property type="entry name" value="ICOS LIGAND"/>
    <property type="match status" value="1"/>
</dbReference>
<organism evidence="7 8">
    <name type="scientific">Characodon lateralis</name>
    <dbReference type="NCBI Taxonomy" id="208331"/>
    <lineage>
        <taxon>Eukaryota</taxon>
        <taxon>Metazoa</taxon>
        <taxon>Chordata</taxon>
        <taxon>Craniata</taxon>
        <taxon>Vertebrata</taxon>
        <taxon>Euteleostomi</taxon>
        <taxon>Actinopterygii</taxon>
        <taxon>Neopterygii</taxon>
        <taxon>Teleostei</taxon>
        <taxon>Neoteleostei</taxon>
        <taxon>Acanthomorphata</taxon>
        <taxon>Ovalentaria</taxon>
        <taxon>Atherinomorphae</taxon>
        <taxon>Cyprinodontiformes</taxon>
        <taxon>Goodeidae</taxon>
        <taxon>Characodon</taxon>
    </lineage>
</organism>
<proteinExistence type="predicted"/>
<dbReference type="InterPro" id="IPR050504">
    <property type="entry name" value="IgSF_BTN/MOG"/>
</dbReference>